<keyword evidence="1 3" id="KW-0732">Signal</keyword>
<dbReference type="RefSeq" id="WP_088352956.1">
    <property type="nucleotide sequence ID" value="NZ_CP061813.1"/>
</dbReference>
<evidence type="ECO:0000256" key="1">
    <source>
        <dbReference type="ARBA" id="ARBA00022729"/>
    </source>
</evidence>
<evidence type="ECO:0000256" key="3">
    <source>
        <dbReference type="SAM" id="SignalP"/>
    </source>
</evidence>
<proteinExistence type="predicted"/>
<keyword evidence="2 5" id="KW-0413">Isomerase</keyword>
<dbReference type="AlphaFoldDB" id="A0A7L8AIJ6"/>
<dbReference type="EMBL" id="CP061813">
    <property type="protein sequence ID" value="QOD61797.1"/>
    <property type="molecule type" value="Genomic_DNA"/>
</dbReference>
<gene>
    <name evidence="5" type="ORF">H9I45_04940</name>
</gene>
<dbReference type="InterPro" id="IPR000297">
    <property type="entry name" value="PPIase_PpiC"/>
</dbReference>
<feature type="domain" description="PpiC" evidence="4">
    <location>
        <begin position="284"/>
        <end position="384"/>
    </location>
</feature>
<dbReference type="PANTHER" id="PTHR47637:SF1">
    <property type="entry name" value="CHAPERONE SURA"/>
    <property type="match status" value="1"/>
</dbReference>
<evidence type="ECO:0000256" key="2">
    <source>
        <dbReference type="PROSITE-ProRule" id="PRU00278"/>
    </source>
</evidence>
<dbReference type="PANTHER" id="PTHR47637">
    <property type="entry name" value="CHAPERONE SURA"/>
    <property type="match status" value="1"/>
</dbReference>
<evidence type="ECO:0000259" key="4">
    <source>
        <dbReference type="PROSITE" id="PS50198"/>
    </source>
</evidence>
<dbReference type="Gene3D" id="3.10.50.40">
    <property type="match status" value="2"/>
</dbReference>
<keyword evidence="6" id="KW-1185">Reference proteome</keyword>
<evidence type="ECO:0000313" key="6">
    <source>
        <dbReference type="Proteomes" id="UP000516764"/>
    </source>
</evidence>
<dbReference type="Pfam" id="PF00639">
    <property type="entry name" value="Rotamase"/>
    <property type="match status" value="2"/>
</dbReference>
<feature type="domain" description="PpiC" evidence="4">
    <location>
        <begin position="181"/>
        <end position="281"/>
    </location>
</feature>
<feature type="signal peptide" evidence="3">
    <location>
        <begin position="1"/>
        <end position="29"/>
    </location>
</feature>
<dbReference type="Proteomes" id="UP000516764">
    <property type="component" value="Chromosome"/>
</dbReference>
<dbReference type="InterPro" id="IPR046357">
    <property type="entry name" value="PPIase_dom_sf"/>
</dbReference>
<evidence type="ECO:0000313" key="5">
    <source>
        <dbReference type="EMBL" id="QOD61797.1"/>
    </source>
</evidence>
<dbReference type="KEGG" id="phal:H9I45_04940"/>
<sequence>MPHKTTILKYIKFLPIIAFLLISSQTLHAQKVKIDGVAVVVGKNIVLDSDIAKFKQEVELRSEGKITFTDCEMLEELMQQKLLSHHAVIDSVTVSDAEVNAKVDRSIQYFTQQLGSIDKVIKSYGFNDLDDLKGELYNVQKENALIEKEQLNITEKVDVTPEEVRLYYNGLKDAGELPEFTAEIELAQIVLNAEPTKEEVDRVIASLNAIKKEIQDGASFKMKAVINSEDPGVVQNGGRYPITKESNFIKEFKEMAFSLEVGEISEPFKSNFGYHLMQLHEIKGNTRVASHILMKPLIPDSKLKETQDKLEEIKQEIKDGKISFEDAVKKYSEDKDSKNNGGLILNPYTGESKFDLTRMDPAFYARVNDLKTGEITDVFYDESGNGEKMYKFILMKERTDTHTADIVNDYVKIQDLALKKKKEEIIEKWSKDKIKDTYIKISEDHAKCKFKKNWKKEINNK</sequence>
<accession>A0A7L8AIJ6</accession>
<name>A0A7L8AIJ6_9FLAO</name>
<dbReference type="SUPFAM" id="SSF54534">
    <property type="entry name" value="FKBP-like"/>
    <property type="match status" value="2"/>
</dbReference>
<dbReference type="InterPro" id="IPR050280">
    <property type="entry name" value="OMP_Chaperone_SurA"/>
</dbReference>
<dbReference type="InterPro" id="IPR027304">
    <property type="entry name" value="Trigger_fact/SurA_dom_sf"/>
</dbReference>
<feature type="chain" id="PRO_5032995085" evidence="3">
    <location>
        <begin position="30"/>
        <end position="461"/>
    </location>
</feature>
<dbReference type="GO" id="GO:0003755">
    <property type="term" value="F:peptidyl-prolyl cis-trans isomerase activity"/>
    <property type="evidence" value="ECO:0007669"/>
    <property type="project" value="UniProtKB-KW"/>
</dbReference>
<dbReference type="OrthoDB" id="14196at2"/>
<keyword evidence="2" id="KW-0697">Rotamase</keyword>
<dbReference type="SUPFAM" id="SSF109998">
    <property type="entry name" value="Triger factor/SurA peptide-binding domain-like"/>
    <property type="match status" value="1"/>
</dbReference>
<dbReference type="PROSITE" id="PS50198">
    <property type="entry name" value="PPIC_PPIASE_2"/>
    <property type="match status" value="2"/>
</dbReference>
<organism evidence="5 6">
    <name type="scientific">Polaribacter haliotis</name>
    <dbReference type="NCBI Taxonomy" id="1888915"/>
    <lineage>
        <taxon>Bacteria</taxon>
        <taxon>Pseudomonadati</taxon>
        <taxon>Bacteroidota</taxon>
        <taxon>Flavobacteriia</taxon>
        <taxon>Flavobacteriales</taxon>
        <taxon>Flavobacteriaceae</taxon>
    </lineage>
</organism>
<reference evidence="5 6" key="1">
    <citation type="journal article" date="2016" name="Int. J. Syst. Evol. Microbiol.">
        <title>Polaribacter haliotis sp. nov., isolated from the gut of abalone Haliotis discus hannai.</title>
        <authorList>
            <person name="Kim Y.O."/>
            <person name="Park I.S."/>
            <person name="Park S."/>
            <person name="Nam B.H."/>
            <person name="Park J.M."/>
            <person name="Kim D.G."/>
            <person name="Yoon J.H."/>
        </authorList>
    </citation>
    <scope>NUCLEOTIDE SEQUENCE [LARGE SCALE GENOMIC DNA]</scope>
    <source>
        <strain evidence="5 6">KCTC 52418</strain>
    </source>
</reference>
<dbReference type="Gene3D" id="1.10.4030.10">
    <property type="entry name" value="Porin chaperone SurA, peptide-binding domain"/>
    <property type="match status" value="1"/>
</dbReference>
<protein>
    <submittedName>
        <fullName evidence="5">Peptidylprolyl isomerase</fullName>
    </submittedName>
</protein>